<keyword evidence="3" id="KW-1185">Reference proteome</keyword>
<dbReference type="Pfam" id="PF12937">
    <property type="entry name" value="F-box-like"/>
    <property type="match status" value="1"/>
</dbReference>
<dbReference type="Gene3D" id="1.20.1280.50">
    <property type="match status" value="1"/>
</dbReference>
<gene>
    <name evidence="2" type="ORF">M407DRAFT_31685</name>
</gene>
<evidence type="ECO:0000313" key="2">
    <source>
        <dbReference type="EMBL" id="KIO18674.1"/>
    </source>
</evidence>
<evidence type="ECO:0000259" key="1">
    <source>
        <dbReference type="Pfam" id="PF12937"/>
    </source>
</evidence>
<accession>A0A0C3Q631</accession>
<organism evidence="2 3">
    <name type="scientific">Tulasnella calospora MUT 4182</name>
    <dbReference type="NCBI Taxonomy" id="1051891"/>
    <lineage>
        <taxon>Eukaryota</taxon>
        <taxon>Fungi</taxon>
        <taxon>Dikarya</taxon>
        <taxon>Basidiomycota</taxon>
        <taxon>Agaricomycotina</taxon>
        <taxon>Agaricomycetes</taxon>
        <taxon>Cantharellales</taxon>
        <taxon>Tulasnellaceae</taxon>
        <taxon>Tulasnella</taxon>
    </lineage>
</organism>
<dbReference type="EMBL" id="KN823270">
    <property type="protein sequence ID" value="KIO18674.1"/>
    <property type="molecule type" value="Genomic_DNA"/>
</dbReference>
<sequence>MQSVRATNQNDRDRFIQEPRAHSPICHDFINQLPAEIFIAVFQKSLDSVRPGRDLARLRLVCHFWRTIVESTPSLWAHISVEDGIPHVRHAVAKTGEVPLELVYRSNEDDTAITVEDFLNAVIEKSEHWRSVEITSLDNPSAYPGLRSMPCPALEKLELWCILQSAPFQEPFTLFSGMPAPSNLKELTLCKVPVQLESLELVESPEF</sequence>
<dbReference type="OrthoDB" id="3229088at2759"/>
<reference evidence="2 3" key="1">
    <citation type="submission" date="2014-04" db="EMBL/GenBank/DDBJ databases">
        <authorList>
            <consortium name="DOE Joint Genome Institute"/>
            <person name="Kuo A."/>
            <person name="Girlanda M."/>
            <person name="Perotto S."/>
            <person name="Kohler A."/>
            <person name="Nagy L.G."/>
            <person name="Floudas D."/>
            <person name="Copeland A."/>
            <person name="Barry K.W."/>
            <person name="Cichocki N."/>
            <person name="Veneault-Fourrey C."/>
            <person name="LaButti K."/>
            <person name="Lindquist E.A."/>
            <person name="Lipzen A."/>
            <person name="Lundell T."/>
            <person name="Morin E."/>
            <person name="Murat C."/>
            <person name="Sun H."/>
            <person name="Tunlid A."/>
            <person name="Henrissat B."/>
            <person name="Grigoriev I.V."/>
            <person name="Hibbett D.S."/>
            <person name="Martin F."/>
            <person name="Nordberg H.P."/>
            <person name="Cantor M.N."/>
            <person name="Hua S.X."/>
        </authorList>
    </citation>
    <scope>NUCLEOTIDE SEQUENCE [LARGE SCALE GENOMIC DNA]</scope>
    <source>
        <strain evidence="2 3">MUT 4182</strain>
    </source>
</reference>
<proteinExistence type="predicted"/>
<dbReference type="AlphaFoldDB" id="A0A0C3Q631"/>
<evidence type="ECO:0000313" key="3">
    <source>
        <dbReference type="Proteomes" id="UP000054248"/>
    </source>
</evidence>
<dbReference type="InterPro" id="IPR036047">
    <property type="entry name" value="F-box-like_dom_sf"/>
</dbReference>
<dbReference type="HOGENOM" id="CLU_1327248_0_0_1"/>
<protein>
    <recommendedName>
        <fullName evidence="1">F-box domain-containing protein</fullName>
    </recommendedName>
</protein>
<dbReference type="SUPFAM" id="SSF81383">
    <property type="entry name" value="F-box domain"/>
    <property type="match status" value="1"/>
</dbReference>
<name>A0A0C3Q631_9AGAM</name>
<dbReference type="Proteomes" id="UP000054248">
    <property type="component" value="Unassembled WGS sequence"/>
</dbReference>
<reference evidence="3" key="2">
    <citation type="submission" date="2015-01" db="EMBL/GenBank/DDBJ databases">
        <title>Evolutionary Origins and Diversification of the Mycorrhizal Mutualists.</title>
        <authorList>
            <consortium name="DOE Joint Genome Institute"/>
            <consortium name="Mycorrhizal Genomics Consortium"/>
            <person name="Kohler A."/>
            <person name="Kuo A."/>
            <person name="Nagy L.G."/>
            <person name="Floudas D."/>
            <person name="Copeland A."/>
            <person name="Barry K.W."/>
            <person name="Cichocki N."/>
            <person name="Veneault-Fourrey C."/>
            <person name="LaButti K."/>
            <person name="Lindquist E.A."/>
            <person name="Lipzen A."/>
            <person name="Lundell T."/>
            <person name="Morin E."/>
            <person name="Murat C."/>
            <person name="Riley R."/>
            <person name="Ohm R."/>
            <person name="Sun H."/>
            <person name="Tunlid A."/>
            <person name="Henrissat B."/>
            <person name="Grigoriev I.V."/>
            <person name="Hibbett D.S."/>
            <person name="Martin F."/>
        </authorList>
    </citation>
    <scope>NUCLEOTIDE SEQUENCE [LARGE SCALE GENOMIC DNA]</scope>
    <source>
        <strain evidence="3">MUT 4182</strain>
    </source>
</reference>
<feature type="domain" description="F-box" evidence="1">
    <location>
        <begin position="30"/>
        <end position="80"/>
    </location>
</feature>
<dbReference type="InterPro" id="IPR001810">
    <property type="entry name" value="F-box_dom"/>
</dbReference>